<dbReference type="InterPro" id="IPR000924">
    <property type="entry name" value="Glu/Gln-tRNA-synth"/>
</dbReference>
<evidence type="ECO:0000256" key="1">
    <source>
        <dbReference type="ARBA" id="ARBA00007894"/>
    </source>
</evidence>
<dbReference type="NCBIfam" id="TIGR00464">
    <property type="entry name" value="gltX_bact"/>
    <property type="match status" value="1"/>
</dbReference>
<comment type="subunit">
    <text evidence="8">Monomer.</text>
</comment>
<dbReference type="Gene3D" id="1.10.10.350">
    <property type="match status" value="1"/>
</dbReference>
<comment type="similarity">
    <text evidence="1 8">Belongs to the class-I aminoacyl-tRNA synthetase family. Glutamate--tRNA ligase type 1 subfamily.</text>
</comment>
<dbReference type="EMBL" id="CP053923">
    <property type="protein sequence ID" value="QNT68598.1"/>
    <property type="molecule type" value="Genomic_DNA"/>
</dbReference>
<evidence type="ECO:0000256" key="8">
    <source>
        <dbReference type="HAMAP-Rule" id="MF_00022"/>
    </source>
</evidence>
<dbReference type="Pfam" id="PF00749">
    <property type="entry name" value="tRNA-synt_1c"/>
    <property type="match status" value="1"/>
</dbReference>
<feature type="short sequence motif" description="'HIGH' region" evidence="8">
    <location>
        <begin position="9"/>
        <end position="19"/>
    </location>
</feature>
<comment type="caution">
    <text evidence="8">Lacks conserved residue(s) required for the propagation of feature annotation.</text>
</comment>
<dbReference type="InterPro" id="IPR001412">
    <property type="entry name" value="aa-tRNA-synth_I_CS"/>
</dbReference>
<feature type="domain" description="Aminoacyl-tRNA synthetase class I anticodon-binding" evidence="10">
    <location>
        <begin position="372"/>
        <end position="442"/>
    </location>
</feature>
<dbReference type="GO" id="GO:0005524">
    <property type="term" value="F:ATP binding"/>
    <property type="evidence" value="ECO:0007669"/>
    <property type="project" value="UniProtKB-UniRule"/>
</dbReference>
<dbReference type="SUPFAM" id="SSF48163">
    <property type="entry name" value="An anticodon-binding domain of class I aminoacyl-tRNA synthetases"/>
    <property type="match status" value="1"/>
</dbReference>
<keyword evidence="6 8" id="KW-0648">Protein biosynthesis</keyword>
<dbReference type="PANTHER" id="PTHR43311">
    <property type="entry name" value="GLUTAMATE--TRNA LIGASE"/>
    <property type="match status" value="1"/>
</dbReference>
<sequence length="446" mass="49919">MSAVVRFAPSPTGLLHVGNARTALLNWLFARAAAGRFVLRFDDTDTGRSREEYVTAIETDLQWMGLDWSQVFRQSARLDRYHDALARLQQEGRVYPCYETPEELDYKRWRQINRGQPPIYDRSALRLTDAQRRSFEAEGRRPHWRFLLTADVVGWDDLVRGPVQMQADHMSDPVVVRADGSFLYLLPSMVDDIDFGITHVIRGEDHVPNTAIQVQICQALGAAAPIFAHLPLMTDIAGKGLSKRLGSLTLRSLAESGIEPMAVNSYLANLGSGEPLSVFTSLDELAANFDLRCYGRGTPKFDDAQLSGLNQRLIHESAYAVVRPQLQAMGLVHADAAFWEAVRPNLSRLSEARFWHDVCFGRIEPIMADPAFLAAAAALLPDEPWNGETWDVWTKALKAATNRKGKELFRPLRLALTGVEHGPELRALLPLIGRQAAERRLQGQDD</sequence>
<evidence type="ECO:0000256" key="4">
    <source>
        <dbReference type="ARBA" id="ARBA00022741"/>
    </source>
</evidence>
<evidence type="ECO:0000313" key="12">
    <source>
        <dbReference type="Proteomes" id="UP000516369"/>
    </source>
</evidence>
<dbReference type="InterPro" id="IPR014729">
    <property type="entry name" value="Rossmann-like_a/b/a_fold"/>
</dbReference>
<dbReference type="Proteomes" id="UP000516369">
    <property type="component" value="Chromosome"/>
</dbReference>
<dbReference type="InterPro" id="IPR008925">
    <property type="entry name" value="aa_tRNA-synth_I_cd-bd_sf"/>
</dbReference>
<proteinExistence type="inferred from homology"/>
<comment type="subcellular location">
    <subcellularLocation>
        <location evidence="8">Cytoplasm</location>
    </subcellularLocation>
</comment>
<evidence type="ECO:0000259" key="10">
    <source>
        <dbReference type="Pfam" id="PF19269"/>
    </source>
</evidence>
<dbReference type="Gene3D" id="3.40.50.620">
    <property type="entry name" value="HUPs"/>
    <property type="match status" value="1"/>
</dbReference>
<dbReference type="GO" id="GO:0006424">
    <property type="term" value="P:glutamyl-tRNA aminoacylation"/>
    <property type="evidence" value="ECO:0007669"/>
    <property type="project" value="UniProtKB-UniRule"/>
</dbReference>
<dbReference type="InterPro" id="IPR020058">
    <property type="entry name" value="Glu/Gln-tRNA-synth_Ib_cat-dom"/>
</dbReference>
<comment type="function">
    <text evidence="8">Catalyzes the attachment of glutamate to tRNA(Glu) in a two-step reaction: glutamate is first activated by ATP to form Glu-AMP and then transferred to the acceptor end of tRNA(Glu).</text>
</comment>
<gene>
    <name evidence="8" type="primary">gltX</name>
    <name evidence="11" type="ORF">HQ394_03460</name>
</gene>
<dbReference type="PANTHER" id="PTHR43311:SF2">
    <property type="entry name" value="GLUTAMATE--TRNA LIGASE, MITOCHONDRIAL-RELATED"/>
    <property type="match status" value="1"/>
</dbReference>
<dbReference type="GO" id="GO:0005737">
    <property type="term" value="C:cytoplasm"/>
    <property type="evidence" value="ECO:0007669"/>
    <property type="project" value="UniProtKB-SubCell"/>
</dbReference>
<evidence type="ECO:0000256" key="6">
    <source>
        <dbReference type="ARBA" id="ARBA00022917"/>
    </source>
</evidence>
<dbReference type="InterPro" id="IPR049940">
    <property type="entry name" value="GluQ/Sye"/>
</dbReference>
<dbReference type="InterPro" id="IPR020751">
    <property type="entry name" value="aa-tRNA-synth_I_codon-bd_sub2"/>
</dbReference>
<dbReference type="SUPFAM" id="SSF52374">
    <property type="entry name" value="Nucleotidylyl transferase"/>
    <property type="match status" value="1"/>
</dbReference>
<dbReference type="GO" id="GO:0000049">
    <property type="term" value="F:tRNA binding"/>
    <property type="evidence" value="ECO:0007669"/>
    <property type="project" value="InterPro"/>
</dbReference>
<dbReference type="RefSeq" id="WP_190262037.1">
    <property type="nucleotide sequence ID" value="NZ_CP053923.1"/>
</dbReference>
<keyword evidence="7 8" id="KW-0030">Aminoacyl-tRNA synthetase</keyword>
<accession>A0A7H1MYR2</accession>
<feature type="domain" description="Glutamyl/glutaminyl-tRNA synthetase class Ib catalytic" evidence="9">
    <location>
        <begin position="4"/>
        <end position="306"/>
    </location>
</feature>
<evidence type="ECO:0000256" key="5">
    <source>
        <dbReference type="ARBA" id="ARBA00022840"/>
    </source>
</evidence>
<dbReference type="EC" id="6.1.1.17" evidence="8"/>
<keyword evidence="4 8" id="KW-0547">Nucleotide-binding</keyword>
<evidence type="ECO:0000313" key="11">
    <source>
        <dbReference type="EMBL" id="QNT68598.1"/>
    </source>
</evidence>
<keyword evidence="12" id="KW-1185">Reference proteome</keyword>
<evidence type="ECO:0000259" key="9">
    <source>
        <dbReference type="Pfam" id="PF00749"/>
    </source>
</evidence>
<evidence type="ECO:0000256" key="2">
    <source>
        <dbReference type="ARBA" id="ARBA00022490"/>
    </source>
</evidence>
<dbReference type="PROSITE" id="PS00178">
    <property type="entry name" value="AA_TRNA_LIGASE_I"/>
    <property type="match status" value="1"/>
</dbReference>
<keyword evidence="2 8" id="KW-0963">Cytoplasm</keyword>
<feature type="binding site" evidence="8">
    <location>
        <position position="243"/>
    </location>
    <ligand>
        <name>ATP</name>
        <dbReference type="ChEBI" id="CHEBI:30616"/>
    </ligand>
</feature>
<feature type="short sequence motif" description="'KMSKS' region" evidence="8">
    <location>
        <begin position="240"/>
        <end position="244"/>
    </location>
</feature>
<dbReference type="HAMAP" id="MF_00022">
    <property type="entry name" value="Glu_tRNA_synth_type1"/>
    <property type="match status" value="1"/>
</dbReference>
<keyword evidence="3 8" id="KW-0436">Ligase</keyword>
<dbReference type="AlphaFoldDB" id="A0A7H1MYR2"/>
<reference evidence="11 12" key="1">
    <citation type="submission" date="2020-05" db="EMBL/GenBank/DDBJ databases">
        <title>Complete closed genome sequence of Defluviicoccus vanus.</title>
        <authorList>
            <person name="Bessarab I."/>
            <person name="Arumugam K."/>
            <person name="Maszenan A.M."/>
            <person name="Seviour R.J."/>
            <person name="Williams R.B."/>
        </authorList>
    </citation>
    <scope>NUCLEOTIDE SEQUENCE [LARGE SCALE GENOMIC DNA]</scope>
    <source>
        <strain evidence="11 12">Ben 114</strain>
    </source>
</reference>
<dbReference type="PRINTS" id="PR00987">
    <property type="entry name" value="TRNASYNTHGLU"/>
</dbReference>
<dbReference type="InterPro" id="IPR004527">
    <property type="entry name" value="Glu-tRNA-ligase_bac/mito"/>
</dbReference>
<keyword evidence="5 8" id="KW-0067">ATP-binding</keyword>
<name>A0A7H1MYR2_9PROT</name>
<evidence type="ECO:0000256" key="7">
    <source>
        <dbReference type="ARBA" id="ARBA00023146"/>
    </source>
</evidence>
<organism evidence="11 12">
    <name type="scientific">Defluviicoccus vanus</name>
    <dbReference type="NCBI Taxonomy" id="111831"/>
    <lineage>
        <taxon>Bacteria</taxon>
        <taxon>Pseudomonadati</taxon>
        <taxon>Pseudomonadota</taxon>
        <taxon>Alphaproteobacteria</taxon>
        <taxon>Rhodospirillales</taxon>
        <taxon>Rhodospirillaceae</taxon>
        <taxon>Defluviicoccus</taxon>
    </lineage>
</organism>
<dbReference type="InterPro" id="IPR045462">
    <property type="entry name" value="aa-tRNA-synth_I_cd-bd"/>
</dbReference>
<protein>
    <recommendedName>
        <fullName evidence="8">Glutamate--tRNA ligase</fullName>
        <ecNumber evidence="8">6.1.1.17</ecNumber>
    </recommendedName>
    <alternativeName>
        <fullName evidence="8">Glutamyl-tRNA synthetase</fullName>
        <shortName evidence="8">GluRS</shortName>
    </alternativeName>
</protein>
<dbReference type="Pfam" id="PF19269">
    <property type="entry name" value="Anticodon_2"/>
    <property type="match status" value="1"/>
</dbReference>
<evidence type="ECO:0000256" key="3">
    <source>
        <dbReference type="ARBA" id="ARBA00022598"/>
    </source>
</evidence>
<dbReference type="KEGG" id="dvn:HQ394_03460"/>
<dbReference type="GO" id="GO:0004818">
    <property type="term" value="F:glutamate-tRNA ligase activity"/>
    <property type="evidence" value="ECO:0007669"/>
    <property type="project" value="UniProtKB-UniRule"/>
</dbReference>
<comment type="catalytic activity">
    <reaction evidence="8">
        <text>tRNA(Glu) + L-glutamate + ATP = L-glutamyl-tRNA(Glu) + AMP + diphosphate</text>
        <dbReference type="Rhea" id="RHEA:23540"/>
        <dbReference type="Rhea" id="RHEA-COMP:9663"/>
        <dbReference type="Rhea" id="RHEA-COMP:9680"/>
        <dbReference type="ChEBI" id="CHEBI:29985"/>
        <dbReference type="ChEBI" id="CHEBI:30616"/>
        <dbReference type="ChEBI" id="CHEBI:33019"/>
        <dbReference type="ChEBI" id="CHEBI:78442"/>
        <dbReference type="ChEBI" id="CHEBI:78520"/>
        <dbReference type="ChEBI" id="CHEBI:456215"/>
        <dbReference type="EC" id="6.1.1.17"/>
    </reaction>
</comment>